<evidence type="ECO:0000313" key="3">
    <source>
        <dbReference type="Proteomes" id="UP000250079"/>
    </source>
</evidence>
<keyword evidence="2" id="KW-0378">Hydrolase</keyword>
<gene>
    <name evidence="2" type="primary">nucH</name>
    <name evidence="2" type="ORF">IMCC3135_01715</name>
</gene>
<dbReference type="InterPro" id="IPR035437">
    <property type="entry name" value="SNase_OB-fold_sf"/>
</dbReference>
<dbReference type="PROSITE" id="PS50830">
    <property type="entry name" value="TNASE_3"/>
    <property type="match status" value="1"/>
</dbReference>
<proteinExistence type="predicted"/>
<dbReference type="Proteomes" id="UP000250079">
    <property type="component" value="Chromosome"/>
</dbReference>
<dbReference type="AlphaFoldDB" id="A0A2Z2NGQ9"/>
<sequence>MTSSVDATAPSNRTSANIGGPQTVVLADRVRKRHPLRCLFCVSLLFICSLAAADNLPQLTSCLEQAQTEKVTIARVTDGDTVVLDDQRRVRLIGLNTLELNSPDKQDRLMAQHAKEALENFLENTQALIISGKDAHDRYGRLLAHLRRADGQDAAQTLIATGMGLAVAVGRNTRCADTLHTLELQARDAGLGIWQSPGSWQLNSSPLTGRERGFHVATGHVQEIQGHKGKTKLILDNGLQVKLGSLWPKSGELAASELSKLIGQEIQVRGWLGTSAGKQSLTLNHPSNLELTNNS</sequence>
<dbReference type="InterPro" id="IPR016071">
    <property type="entry name" value="Staphylococal_nuclease_OB-fold"/>
</dbReference>
<dbReference type="Pfam" id="PF00565">
    <property type="entry name" value="SNase"/>
    <property type="match status" value="1"/>
</dbReference>
<evidence type="ECO:0000259" key="1">
    <source>
        <dbReference type="PROSITE" id="PS50830"/>
    </source>
</evidence>
<organism evidence="2 3">
    <name type="scientific">Granulosicoccus antarcticus IMCC3135</name>
    <dbReference type="NCBI Taxonomy" id="1192854"/>
    <lineage>
        <taxon>Bacteria</taxon>
        <taxon>Pseudomonadati</taxon>
        <taxon>Pseudomonadota</taxon>
        <taxon>Gammaproteobacteria</taxon>
        <taxon>Chromatiales</taxon>
        <taxon>Granulosicoccaceae</taxon>
        <taxon>Granulosicoccus</taxon>
    </lineage>
</organism>
<dbReference type="SUPFAM" id="SSF50199">
    <property type="entry name" value="Staphylococcal nuclease"/>
    <property type="match status" value="1"/>
</dbReference>
<protein>
    <submittedName>
        <fullName evidence="2">Thermonuclease</fullName>
        <ecNumber evidence="2">3.1.31.1</ecNumber>
    </submittedName>
</protein>
<name>A0A2Z2NGQ9_9GAMM</name>
<feature type="domain" description="TNase-like" evidence="1">
    <location>
        <begin position="67"/>
        <end position="196"/>
    </location>
</feature>
<dbReference type="KEGG" id="gai:IMCC3135_01715"/>
<accession>A0A2Z2NGQ9</accession>
<reference evidence="2 3" key="1">
    <citation type="submission" date="2016-12" db="EMBL/GenBank/DDBJ databases">
        <authorList>
            <person name="Song W.-J."/>
            <person name="Kurnit D.M."/>
        </authorList>
    </citation>
    <scope>NUCLEOTIDE SEQUENCE [LARGE SCALE GENOMIC DNA]</scope>
    <source>
        <strain evidence="2 3">IMCC3135</strain>
    </source>
</reference>
<dbReference type="EMBL" id="CP018632">
    <property type="protein sequence ID" value="ASJ70462.1"/>
    <property type="molecule type" value="Genomic_DNA"/>
</dbReference>
<dbReference type="EC" id="3.1.31.1" evidence="2"/>
<dbReference type="GO" id="GO:1990599">
    <property type="term" value="F:3' overhang single-stranded DNA endodeoxyribonuclease activity"/>
    <property type="evidence" value="ECO:0007669"/>
    <property type="project" value="UniProtKB-EC"/>
</dbReference>
<dbReference type="Gene3D" id="2.40.50.90">
    <property type="match status" value="1"/>
</dbReference>
<dbReference type="SMART" id="SM00318">
    <property type="entry name" value="SNc"/>
    <property type="match status" value="1"/>
</dbReference>
<evidence type="ECO:0000313" key="2">
    <source>
        <dbReference type="EMBL" id="ASJ70462.1"/>
    </source>
</evidence>
<keyword evidence="3" id="KW-1185">Reference proteome</keyword>